<dbReference type="GO" id="GO:0006508">
    <property type="term" value="P:proteolysis"/>
    <property type="evidence" value="ECO:0007669"/>
    <property type="project" value="UniProtKB-KW"/>
</dbReference>
<dbReference type="PANTHER" id="PTHR39178">
    <property type="entry name" value="HYPOTHETICAL RIBOSOME-ASSOCIATED PROTEIN"/>
    <property type="match status" value="1"/>
</dbReference>
<dbReference type="Gene3D" id="3.30.70.1490">
    <property type="entry name" value="Cysteine protease Prp"/>
    <property type="match status" value="1"/>
</dbReference>
<keyword evidence="1" id="KW-0690">Ribosome biogenesis</keyword>
<keyword evidence="2 7" id="KW-0645">Protease</keyword>
<evidence type="ECO:0000313" key="7">
    <source>
        <dbReference type="EMBL" id="PYZ97359.1"/>
    </source>
</evidence>
<dbReference type="PANTHER" id="PTHR39178:SF1">
    <property type="entry name" value="RIBOSOMAL-PROCESSING CYSTEINE PROTEASE PRP"/>
    <property type="match status" value="1"/>
</dbReference>
<keyword evidence="3" id="KW-0378">Hydrolase</keyword>
<dbReference type="EMBL" id="PDOF01000001">
    <property type="protein sequence ID" value="PYZ97359.1"/>
    <property type="molecule type" value="Genomic_DNA"/>
</dbReference>
<keyword evidence="4" id="KW-0788">Thiol protease</keyword>
<reference evidence="7 8" key="1">
    <citation type="submission" date="2017-10" db="EMBL/GenBank/DDBJ databases">
        <title>Bacillus sp. nov., a halophilic bacterium isolated from a Yangshapao Lake.</title>
        <authorList>
            <person name="Wang H."/>
        </authorList>
    </citation>
    <scope>NUCLEOTIDE SEQUENCE [LARGE SCALE GENOMIC DNA]</scope>
    <source>
        <strain evidence="7 8">YSP-3</strain>
    </source>
</reference>
<dbReference type="CDD" id="cd16332">
    <property type="entry name" value="Prp-like"/>
    <property type="match status" value="1"/>
</dbReference>
<dbReference type="AlphaFoldDB" id="A0A2W0HKH0"/>
<sequence>MIKVTIERNDNKHVMAFTMEGHAESGPHGHDLVCAAASALSFGSINAVAELTGLELPVEMGDEGGFLRCRVPQDLEAGTAEKVQLLLEGLIVSFAMLEEQYGEYIQVSGR</sequence>
<evidence type="ECO:0000256" key="4">
    <source>
        <dbReference type="ARBA" id="ARBA00022807"/>
    </source>
</evidence>
<dbReference type="Pfam" id="PF04327">
    <property type="entry name" value="Peptidase_Prp"/>
    <property type="match status" value="1"/>
</dbReference>
<gene>
    <name evidence="7" type="ORF">CR205_01780</name>
</gene>
<evidence type="ECO:0000256" key="3">
    <source>
        <dbReference type="ARBA" id="ARBA00022801"/>
    </source>
</evidence>
<evidence type="ECO:0000313" key="8">
    <source>
        <dbReference type="Proteomes" id="UP000248066"/>
    </source>
</evidence>
<comment type="similarity">
    <text evidence="5">Belongs to the Prp family.</text>
</comment>
<organism evidence="7 8">
    <name type="scientific">Alteribacter lacisalsi</name>
    <dbReference type="NCBI Taxonomy" id="2045244"/>
    <lineage>
        <taxon>Bacteria</taxon>
        <taxon>Bacillati</taxon>
        <taxon>Bacillota</taxon>
        <taxon>Bacilli</taxon>
        <taxon>Bacillales</taxon>
        <taxon>Bacillaceae</taxon>
        <taxon>Alteribacter</taxon>
    </lineage>
</organism>
<comment type="caution">
    <text evidence="7">The sequence shown here is derived from an EMBL/GenBank/DDBJ whole genome shotgun (WGS) entry which is preliminary data.</text>
</comment>
<dbReference type="NCBIfam" id="NF011126">
    <property type="entry name" value="PRK14553.1-6"/>
    <property type="match status" value="1"/>
</dbReference>
<dbReference type="GO" id="GO:0042254">
    <property type="term" value="P:ribosome biogenesis"/>
    <property type="evidence" value="ECO:0007669"/>
    <property type="project" value="UniProtKB-KW"/>
</dbReference>
<dbReference type="RefSeq" id="WP_110516354.1">
    <property type="nucleotide sequence ID" value="NZ_PDOF01000001.1"/>
</dbReference>
<protein>
    <recommendedName>
        <fullName evidence="6">Ribosomal processing cysteine protease Prp</fullName>
    </recommendedName>
</protein>
<dbReference type="GO" id="GO:0008234">
    <property type="term" value="F:cysteine-type peptidase activity"/>
    <property type="evidence" value="ECO:0007669"/>
    <property type="project" value="UniProtKB-KW"/>
</dbReference>
<dbReference type="InterPro" id="IPR036764">
    <property type="entry name" value="Peptidase_Prp_sf"/>
</dbReference>
<dbReference type="SUPFAM" id="SSF118010">
    <property type="entry name" value="TM1457-like"/>
    <property type="match status" value="1"/>
</dbReference>
<dbReference type="Proteomes" id="UP000248066">
    <property type="component" value="Unassembled WGS sequence"/>
</dbReference>
<proteinExistence type="inferred from homology"/>
<evidence type="ECO:0000256" key="6">
    <source>
        <dbReference type="ARBA" id="ARBA00044538"/>
    </source>
</evidence>
<evidence type="ECO:0000256" key="5">
    <source>
        <dbReference type="ARBA" id="ARBA00044503"/>
    </source>
</evidence>
<dbReference type="OrthoDB" id="48998at2"/>
<dbReference type="InterPro" id="IPR007422">
    <property type="entry name" value="Peptidase_Prp"/>
</dbReference>
<accession>A0A2W0HKH0</accession>
<evidence type="ECO:0000256" key="2">
    <source>
        <dbReference type="ARBA" id="ARBA00022670"/>
    </source>
</evidence>
<evidence type="ECO:0000256" key="1">
    <source>
        <dbReference type="ARBA" id="ARBA00022517"/>
    </source>
</evidence>
<keyword evidence="8" id="KW-1185">Reference proteome</keyword>
<name>A0A2W0HKH0_9BACI</name>